<dbReference type="AlphaFoldDB" id="A0A0E9R9W5"/>
<accession>A0A0E9R9W5</accession>
<sequence length="28" mass="3454">MIETRPYFIWKAGRLTFPLYVILMFCFP</sequence>
<proteinExistence type="predicted"/>
<organism evidence="2">
    <name type="scientific">Anguilla anguilla</name>
    <name type="common">European freshwater eel</name>
    <name type="synonym">Muraena anguilla</name>
    <dbReference type="NCBI Taxonomy" id="7936"/>
    <lineage>
        <taxon>Eukaryota</taxon>
        <taxon>Metazoa</taxon>
        <taxon>Chordata</taxon>
        <taxon>Craniata</taxon>
        <taxon>Vertebrata</taxon>
        <taxon>Euteleostomi</taxon>
        <taxon>Actinopterygii</taxon>
        <taxon>Neopterygii</taxon>
        <taxon>Teleostei</taxon>
        <taxon>Anguilliformes</taxon>
        <taxon>Anguillidae</taxon>
        <taxon>Anguilla</taxon>
    </lineage>
</organism>
<keyword evidence="1" id="KW-0472">Membrane</keyword>
<reference evidence="2" key="1">
    <citation type="submission" date="2014-11" db="EMBL/GenBank/DDBJ databases">
        <authorList>
            <person name="Amaro Gonzalez C."/>
        </authorList>
    </citation>
    <scope>NUCLEOTIDE SEQUENCE</scope>
</reference>
<keyword evidence="1" id="KW-0812">Transmembrane</keyword>
<reference evidence="2" key="2">
    <citation type="journal article" date="2015" name="Fish Shellfish Immunol.">
        <title>Early steps in the European eel (Anguilla anguilla)-Vibrio vulnificus interaction in the gills: Role of the RtxA13 toxin.</title>
        <authorList>
            <person name="Callol A."/>
            <person name="Pajuelo D."/>
            <person name="Ebbesson L."/>
            <person name="Teles M."/>
            <person name="MacKenzie S."/>
            <person name="Amaro C."/>
        </authorList>
    </citation>
    <scope>NUCLEOTIDE SEQUENCE</scope>
</reference>
<evidence type="ECO:0000256" key="1">
    <source>
        <dbReference type="SAM" id="Phobius"/>
    </source>
</evidence>
<protein>
    <submittedName>
        <fullName evidence="2">Uncharacterized protein</fullName>
    </submittedName>
</protein>
<evidence type="ECO:0000313" key="2">
    <source>
        <dbReference type="EMBL" id="JAH25143.1"/>
    </source>
</evidence>
<feature type="transmembrane region" description="Helical" evidence="1">
    <location>
        <begin position="6"/>
        <end position="27"/>
    </location>
</feature>
<name>A0A0E9R9W5_ANGAN</name>
<dbReference type="EMBL" id="GBXM01083434">
    <property type="protein sequence ID" value="JAH25143.1"/>
    <property type="molecule type" value="Transcribed_RNA"/>
</dbReference>
<keyword evidence="1" id="KW-1133">Transmembrane helix</keyword>